<protein>
    <submittedName>
        <fullName evidence="2">Uncharacterized protein LOC111599098</fullName>
    </submittedName>
</protein>
<dbReference type="Proteomes" id="UP000504633">
    <property type="component" value="Unplaced"/>
</dbReference>
<name>A0A6J1M1E9_DROHY</name>
<evidence type="ECO:0000313" key="1">
    <source>
        <dbReference type="Proteomes" id="UP000504633"/>
    </source>
</evidence>
<dbReference type="GO" id="GO:0003341">
    <property type="term" value="P:cilium movement"/>
    <property type="evidence" value="ECO:0007669"/>
    <property type="project" value="TreeGrafter"/>
</dbReference>
<gene>
    <name evidence="2" type="primary">LOC111599098</name>
</gene>
<accession>A0A6J1M1E9</accession>
<organism evidence="1 2">
    <name type="scientific">Drosophila hydei</name>
    <name type="common">Fruit fly</name>
    <dbReference type="NCBI Taxonomy" id="7224"/>
    <lineage>
        <taxon>Eukaryota</taxon>
        <taxon>Metazoa</taxon>
        <taxon>Ecdysozoa</taxon>
        <taxon>Arthropoda</taxon>
        <taxon>Hexapoda</taxon>
        <taxon>Insecta</taxon>
        <taxon>Pterygota</taxon>
        <taxon>Neoptera</taxon>
        <taxon>Endopterygota</taxon>
        <taxon>Diptera</taxon>
        <taxon>Brachycera</taxon>
        <taxon>Muscomorpha</taxon>
        <taxon>Ephydroidea</taxon>
        <taxon>Drosophilidae</taxon>
        <taxon>Drosophila</taxon>
    </lineage>
</organism>
<dbReference type="KEGG" id="dhe:111599098"/>
<dbReference type="GeneID" id="111599098"/>
<dbReference type="OMA" id="MDWNAIP"/>
<dbReference type="PANTHER" id="PTHR23053:SF0">
    <property type="entry name" value="HYDROCEPHALUS-INDUCING PROTEIN HOMOLOG"/>
    <property type="match status" value="1"/>
</dbReference>
<keyword evidence="1" id="KW-1185">Reference proteome</keyword>
<proteinExistence type="predicted"/>
<dbReference type="OrthoDB" id="8014496at2759"/>
<dbReference type="RefSeq" id="XP_023170407.2">
    <property type="nucleotide sequence ID" value="XM_023314639.2"/>
</dbReference>
<evidence type="ECO:0000313" key="2">
    <source>
        <dbReference type="RefSeq" id="XP_023170407.2"/>
    </source>
</evidence>
<dbReference type="GO" id="GO:0005930">
    <property type="term" value="C:axoneme"/>
    <property type="evidence" value="ECO:0007669"/>
    <property type="project" value="TreeGrafter"/>
</dbReference>
<dbReference type="PANTHER" id="PTHR23053">
    <property type="entry name" value="DLEC1 DELETED IN LUNG AND ESOPHAGEAL CANCER 1"/>
    <property type="match status" value="1"/>
</dbReference>
<reference evidence="2" key="1">
    <citation type="submission" date="2025-08" db="UniProtKB">
        <authorList>
            <consortium name="RefSeq"/>
        </authorList>
    </citation>
    <scope>IDENTIFICATION</scope>
    <source>
        <strain evidence="2">15085-1641.00</strain>
        <tissue evidence="2">Whole body</tissue>
    </source>
</reference>
<dbReference type="GO" id="GO:1904158">
    <property type="term" value="P:axonemal central apparatus assembly"/>
    <property type="evidence" value="ECO:0007669"/>
    <property type="project" value="TreeGrafter"/>
</dbReference>
<sequence>MDSHSTRVSRPDSVSVNSMGVEEDVYEDTYLTETDQPVPPPSVHMNHSIYYGCCISKEYYMEYVNLVESLHITPRLMIQRKPFRRNSLYGLTLTIRNTGLYPRKILITTDSPSDTSIYIHDQEINTFIETDKILNVKVNIRSTTSKHINRPRFIFIKSFHPNITFEVPIIVLQDLIEPFISQQITLPPTVPRDKSYYEMIIYNPTKNPINVKFRNSFSGLSLHYLNKHMIVPQDYFKVLVKFDPKKLREYNGFFNVKFGSSPPRNIVFNYVPKSMSVYVNRCFLNFGQSKFGEQVQRSFTICNESPHSLWVGSSFYTKESEFDATLEGSPQSGISQKIIESAVSMHSVLIFDFDDDDKSETLNFNESANIQFNVQLPHQLRPMSTNEIAISFRPVDSNEISDNEIPPYEELTKINLCFSDSMECIESHSIILSGEIKGIEVEIFPKVIDFRKIYLGEEHCAFIKVLNVDGVVAKVKYVECLEKDICGVRVTPDEGFSLQPCERGIFHLSFFTIVPSRFFVTLRFKVTNGLYYDVSVKGIGQHIQLRTFPQLVEFGNVPFGVPQKRFMLLMNPLAVPITLQVKPTEDGLEQPLVFNVREADVLPITIRDPIKQLQQVHDDLAAEVDLTDNIQITTDELETESMKSFSINESEYSIQFEEDIMDCIPDMAAQLLKNLKKQKIFDKSETDKRVIQEALTSLLNTNYFNIMKTHNNFIFLDWNAIPSYPAEVYCDNEIIYLRPNTGRSITILIVPNRAGYYHRSLTVRICPAVPVASSESSNEQQMKMLIKSEYLCSKLWFDYNCCIPEIVWESYVNLTERIMYAGEEYTFEMTFDNISNIGGFLHFDVIPNEMGFSDGNWKYYLGSNSRSTAHCFVVFRILGSNKLSGLIKIVGAPHSFPFHLFANVLPTEIHISQMSVYVRLKVCEEHKHYLYIDNVSPTNTVLSMKLENIEFQYLTTRGGKLSPTGQSMYTTLVSMFPDPDLYHNVLYIDLQFDNIMEIPITFLVEGVPIYFDPDITDGLDAGQLFTDTRENFMNMIYPYHFSVKLTNRGFRSYRLNVTRLTTYNPAKKTSSCVNQPLTARFDIQPKVVELYPRADEFIDIMMTSYEEGLYFCDFMLVVTDLKYPQRKHVIRLTVQAQFVEGQLNWDRRSLSFDFQASYPLKQRPQTRSAMLCSQVNIPFKDVLLEVVGPFRIKALYEHAFEKEINVSFDALEQKEIFVTLNNSTVKQLACKIIEGRINVQAVGKQQKYLNLRLSVLVPEIHIVQPELVLFDRGRPFDYYVNIINDGTTTADYKWKRIEESDVFIGDNDPDDVVAELLSDIIRTLEYNFSCAEEENMTLRYQQCRCQFRREHEHDSLIFDIIEEILNELDLSHSRFHIPLDAIPDIYDDSDACSDTSYVQHTINYILSKLNLESSQRLSEPSSEYCYSDRFIYFYEKAGQVAQVEKKQCLMHLPHTRRSHEVKALFQLDVVGGSSQYLSVTLVNLPQKIKFLKDNIYLNVRPWYESFNAVIRISNVTKYVLQLIITGPASNERQLIDGFAKIMQDEEMFMEPLGIDKVKISGILGLNENFQHIFKVLINNTANSQFRLRGQGILPILSLTTSLPMVEQSRAEIIEEYDYMRKIYNYETFKSITHTDKEPIGLLEEEAPQEQKITSDFSEISESDSEMPSDRQRYHDILLFKMVQTYVLVNNNQSLPNGVVLNQMLVTERYLHRLRVNPSLLTQHHKVYQSYVNHNKPQGYRLPITARHFTVQPLPCEQLAYVLNLGPLVRNSLRRFELRFHFFGPGKLIAAARTAVRIPGLYVDFSIENHTEKKFTFWAEKCTEPEYFNKTYRNMWERLLDADKNPKLKHAHSFDFEDFIHQRDIANMDRRLIDEYYNSLNLSVYPDHKHHFTLARVHTSYHSNFSGIEMRMVGYFKPESKYYAINQHVVDYIYIDLHMGPTMPIALHGVIKAR</sequence>
<dbReference type="InterPro" id="IPR033305">
    <property type="entry name" value="Hydin-like"/>
</dbReference>